<gene>
    <name evidence="3" type="ORF">CSSPJE1EN2_LOCUS7837</name>
</gene>
<evidence type="ECO:0000256" key="1">
    <source>
        <dbReference type="SAM" id="MobiDB-lite"/>
    </source>
</evidence>
<name>A0ABP1AR30_9BRYO</name>
<keyword evidence="2" id="KW-1133">Transmembrane helix</keyword>
<keyword evidence="2" id="KW-0812">Transmembrane</keyword>
<evidence type="ECO:0000256" key="2">
    <source>
        <dbReference type="SAM" id="Phobius"/>
    </source>
</evidence>
<keyword evidence="4" id="KW-1185">Reference proteome</keyword>
<sequence>MQAGAQGGRASEQGSAGTPTRAGCWRHRERKDGGARVTERCACISGRSEYWRPFGKDDDELCRFSLLLFCVLSVGGLCSLPFYGSFCEGRGGEGVTREFAPTACMVLSSIGRSRVLYY</sequence>
<reference evidence="3" key="1">
    <citation type="submission" date="2024-03" db="EMBL/GenBank/DDBJ databases">
        <authorList>
            <consortium name="ELIXIR-Norway"/>
            <consortium name="Elixir Norway"/>
        </authorList>
    </citation>
    <scope>NUCLEOTIDE SEQUENCE</scope>
</reference>
<dbReference type="EMBL" id="OZ023715">
    <property type="protein sequence ID" value="CAK9864842.1"/>
    <property type="molecule type" value="Genomic_DNA"/>
</dbReference>
<dbReference type="Proteomes" id="UP001497522">
    <property type="component" value="Chromosome 14"/>
</dbReference>
<accession>A0ABP1AR30</accession>
<evidence type="ECO:0008006" key="5">
    <source>
        <dbReference type="Google" id="ProtNLM"/>
    </source>
</evidence>
<feature type="region of interest" description="Disordered" evidence="1">
    <location>
        <begin position="1"/>
        <end position="24"/>
    </location>
</feature>
<feature type="transmembrane region" description="Helical" evidence="2">
    <location>
        <begin position="61"/>
        <end position="83"/>
    </location>
</feature>
<evidence type="ECO:0000313" key="4">
    <source>
        <dbReference type="Proteomes" id="UP001497522"/>
    </source>
</evidence>
<evidence type="ECO:0000313" key="3">
    <source>
        <dbReference type="EMBL" id="CAK9864842.1"/>
    </source>
</evidence>
<protein>
    <recommendedName>
        <fullName evidence="5">Transmembrane protein</fullName>
    </recommendedName>
</protein>
<proteinExistence type="predicted"/>
<organism evidence="3 4">
    <name type="scientific">Sphagnum jensenii</name>
    <dbReference type="NCBI Taxonomy" id="128206"/>
    <lineage>
        <taxon>Eukaryota</taxon>
        <taxon>Viridiplantae</taxon>
        <taxon>Streptophyta</taxon>
        <taxon>Embryophyta</taxon>
        <taxon>Bryophyta</taxon>
        <taxon>Sphagnophytina</taxon>
        <taxon>Sphagnopsida</taxon>
        <taxon>Sphagnales</taxon>
        <taxon>Sphagnaceae</taxon>
        <taxon>Sphagnum</taxon>
    </lineage>
</organism>
<keyword evidence="2" id="KW-0472">Membrane</keyword>